<feature type="compositionally biased region" description="Polar residues" evidence="4">
    <location>
        <begin position="162"/>
        <end position="172"/>
    </location>
</feature>
<dbReference type="EMBL" id="LRGB01000872">
    <property type="protein sequence ID" value="KZS15389.1"/>
    <property type="molecule type" value="Genomic_DNA"/>
</dbReference>
<evidence type="ECO:0000256" key="2">
    <source>
        <dbReference type="ARBA" id="ARBA00022771"/>
    </source>
</evidence>
<keyword evidence="3" id="KW-0862">Zinc</keyword>
<name>A0A164YLX0_9CRUS</name>
<sequence length="242" mass="27871">MNRLTCPFDPAHVVEGRKFQAHLIKCKRNLPANHDFVQCDFWHLHYVRKNQLDSHLANCEHRLEKEAFKITWKSETPKFFQPKLLPVEDRGPSEIKDQESWESTSGPAFKPEKMIAGAIHMTIPQGLSKSKRKEFREQELERLRQRREREGDVTAKTKENESGTVSHFVQQTRKPEAPLKLHRIVAKFPVPIDNAENLPYQSINTHVFASERQGPDDVARGWTSGRGRGILGPTAPGWSHLE</sequence>
<keyword evidence="7" id="KW-1185">Reference proteome</keyword>
<organism evidence="6 7">
    <name type="scientific">Daphnia magna</name>
    <dbReference type="NCBI Taxonomy" id="35525"/>
    <lineage>
        <taxon>Eukaryota</taxon>
        <taxon>Metazoa</taxon>
        <taxon>Ecdysozoa</taxon>
        <taxon>Arthropoda</taxon>
        <taxon>Crustacea</taxon>
        <taxon>Branchiopoda</taxon>
        <taxon>Diplostraca</taxon>
        <taxon>Cladocera</taxon>
        <taxon>Anomopoda</taxon>
        <taxon>Daphniidae</taxon>
        <taxon>Daphnia</taxon>
    </lineage>
</organism>
<evidence type="ECO:0000313" key="7">
    <source>
        <dbReference type="Proteomes" id="UP000076858"/>
    </source>
</evidence>
<gene>
    <name evidence="6" type="ORF">APZ42_019030</name>
</gene>
<evidence type="ECO:0000256" key="3">
    <source>
        <dbReference type="ARBA" id="ARBA00022833"/>
    </source>
</evidence>
<keyword evidence="1" id="KW-0479">Metal-binding</keyword>
<comment type="caution">
    <text evidence="6">The sequence shown here is derived from an EMBL/GenBank/DDBJ whole genome shotgun (WGS) entry which is preliminary data.</text>
</comment>
<dbReference type="Proteomes" id="UP000076858">
    <property type="component" value="Unassembled WGS sequence"/>
</dbReference>
<dbReference type="InterPro" id="IPR022776">
    <property type="entry name" value="TRM13/UPF0224_CHHC_Znf_dom"/>
</dbReference>
<keyword evidence="2" id="KW-0863">Zinc-finger</keyword>
<dbReference type="SUPFAM" id="SSF57667">
    <property type="entry name" value="beta-beta-alpha zinc fingers"/>
    <property type="match status" value="1"/>
</dbReference>
<reference evidence="6 7" key="1">
    <citation type="submission" date="2016-03" db="EMBL/GenBank/DDBJ databases">
        <title>EvidentialGene: Evidence-directed Construction of Genes on Genomes.</title>
        <authorList>
            <person name="Gilbert D.G."/>
            <person name="Choi J.-H."/>
            <person name="Mockaitis K."/>
            <person name="Colbourne J."/>
            <person name="Pfrender M."/>
        </authorList>
    </citation>
    <scope>NUCLEOTIDE SEQUENCE [LARGE SCALE GENOMIC DNA]</scope>
    <source>
        <strain evidence="6 7">Xinb3</strain>
        <tissue evidence="6">Complete organism</tissue>
    </source>
</reference>
<dbReference type="AlphaFoldDB" id="A0A164YLX0"/>
<feature type="compositionally biased region" description="Basic and acidic residues" evidence="4">
    <location>
        <begin position="89"/>
        <end position="99"/>
    </location>
</feature>
<feature type="region of interest" description="Disordered" evidence="4">
    <location>
        <begin position="89"/>
        <end position="108"/>
    </location>
</feature>
<feature type="region of interest" description="Disordered" evidence="4">
    <location>
        <begin position="212"/>
        <end position="242"/>
    </location>
</feature>
<feature type="domain" description="CHHC U11-48K-type" evidence="5">
    <location>
        <begin position="3"/>
        <end position="30"/>
    </location>
</feature>
<feature type="compositionally biased region" description="Basic and acidic residues" evidence="4">
    <location>
        <begin position="146"/>
        <end position="161"/>
    </location>
</feature>
<dbReference type="InterPro" id="IPR036236">
    <property type="entry name" value="Znf_C2H2_sf"/>
</dbReference>
<protein>
    <submittedName>
        <fullName evidence="6">Putative D7 protein</fullName>
    </submittedName>
</protein>
<feature type="region of interest" description="Disordered" evidence="4">
    <location>
        <begin position="146"/>
        <end position="173"/>
    </location>
</feature>
<evidence type="ECO:0000256" key="1">
    <source>
        <dbReference type="ARBA" id="ARBA00022723"/>
    </source>
</evidence>
<dbReference type="GO" id="GO:0008270">
    <property type="term" value="F:zinc ion binding"/>
    <property type="evidence" value="ECO:0007669"/>
    <property type="project" value="UniProtKB-KW"/>
</dbReference>
<dbReference type="OrthoDB" id="6347962at2759"/>
<dbReference type="Pfam" id="PF05253">
    <property type="entry name" value="zf-U11-48K"/>
    <property type="match status" value="1"/>
</dbReference>
<dbReference type="PROSITE" id="PS51800">
    <property type="entry name" value="ZF_CHHC_U11_48K"/>
    <property type="match status" value="1"/>
</dbReference>
<accession>A0A164YLX0</accession>
<proteinExistence type="predicted"/>
<evidence type="ECO:0000313" key="6">
    <source>
        <dbReference type="EMBL" id="KZS15389.1"/>
    </source>
</evidence>
<evidence type="ECO:0000259" key="5">
    <source>
        <dbReference type="PROSITE" id="PS51800"/>
    </source>
</evidence>
<evidence type="ECO:0000256" key="4">
    <source>
        <dbReference type="SAM" id="MobiDB-lite"/>
    </source>
</evidence>